<dbReference type="GO" id="GO:0005829">
    <property type="term" value="C:cytosol"/>
    <property type="evidence" value="ECO:0007669"/>
    <property type="project" value="UniProtKB-SubCell"/>
</dbReference>
<feature type="active site" evidence="43">
    <location>
        <position position="277"/>
    </location>
</feature>
<keyword evidence="12" id="KW-0964">Secreted</keyword>
<evidence type="ECO:0000256" key="29">
    <source>
        <dbReference type="ARBA" id="ARBA00040561"/>
    </source>
</evidence>
<keyword evidence="15" id="KW-0808">Transferase</keyword>
<organism evidence="45 46">
    <name type="scientific">Pteropus vampyrus</name>
    <name type="common">Large flying fox</name>
    <dbReference type="NCBI Taxonomy" id="132908"/>
    <lineage>
        <taxon>Eukaryota</taxon>
        <taxon>Metazoa</taxon>
        <taxon>Chordata</taxon>
        <taxon>Craniata</taxon>
        <taxon>Vertebrata</taxon>
        <taxon>Euteleostomi</taxon>
        <taxon>Mammalia</taxon>
        <taxon>Eutheria</taxon>
        <taxon>Laurasiatheria</taxon>
        <taxon>Chiroptera</taxon>
        <taxon>Yinpterochiroptera</taxon>
        <taxon>Pteropodoidea</taxon>
        <taxon>Pteropodidae</taxon>
        <taxon>Pteropodinae</taxon>
        <taxon>Pteropus</taxon>
    </lineage>
</organism>
<evidence type="ECO:0000256" key="10">
    <source>
        <dbReference type="ARBA" id="ARBA00022475"/>
    </source>
</evidence>
<dbReference type="GO" id="GO:0003810">
    <property type="term" value="F:protein-glutamine gamma-glutamyltransferase activity"/>
    <property type="evidence" value="ECO:0007669"/>
    <property type="project" value="UniProtKB-EC"/>
</dbReference>
<dbReference type="GO" id="GO:0005739">
    <property type="term" value="C:mitochondrion"/>
    <property type="evidence" value="ECO:0007669"/>
    <property type="project" value="UniProtKB-SubCell"/>
</dbReference>
<keyword evidence="13" id="KW-0272">Extracellular matrix</keyword>
<evidence type="ECO:0000256" key="17">
    <source>
        <dbReference type="ARBA" id="ARBA00022741"/>
    </source>
</evidence>
<comment type="catalytic activity">
    <reaction evidence="40">
        <text>L-glutaminyl-[protein] + histamine = 5-histaminyl-L-glutamyl-[protein] + NH4(+)</text>
        <dbReference type="Rhea" id="RHEA:66564"/>
        <dbReference type="Rhea" id="RHEA-COMP:10207"/>
        <dbReference type="Rhea" id="RHEA-COMP:17056"/>
        <dbReference type="ChEBI" id="CHEBI:28938"/>
        <dbReference type="ChEBI" id="CHEBI:30011"/>
        <dbReference type="ChEBI" id="CHEBI:58432"/>
        <dbReference type="ChEBI" id="CHEBI:167179"/>
    </reaction>
    <physiologicalReaction direction="left-to-right" evidence="40">
        <dbReference type="Rhea" id="RHEA:66565"/>
    </physiologicalReaction>
</comment>
<evidence type="ECO:0000256" key="37">
    <source>
        <dbReference type="ARBA" id="ARBA00043138"/>
    </source>
</evidence>
<evidence type="ECO:0000256" key="39">
    <source>
        <dbReference type="ARBA" id="ARBA00047868"/>
    </source>
</evidence>
<evidence type="ECO:0000256" key="3">
    <source>
        <dbReference type="ARBA" id="ARBA00004173"/>
    </source>
</evidence>
<evidence type="ECO:0000256" key="21">
    <source>
        <dbReference type="ARBA" id="ARBA00023134"/>
    </source>
</evidence>
<evidence type="ECO:0000256" key="25">
    <source>
        <dbReference type="ARBA" id="ARBA00024222"/>
    </source>
</evidence>
<evidence type="ECO:0000256" key="7">
    <source>
        <dbReference type="ARBA" id="ARBA00004514"/>
    </source>
</evidence>
<evidence type="ECO:0000256" key="4">
    <source>
        <dbReference type="ARBA" id="ARBA00004236"/>
    </source>
</evidence>
<keyword evidence="19" id="KW-0106">Calcium</keyword>
<keyword evidence="21" id="KW-0342">GTP-binding</keyword>
<dbReference type="SUPFAM" id="SSF49309">
    <property type="entry name" value="Transglutaminase, two C-terminal domains"/>
    <property type="match status" value="2"/>
</dbReference>
<sequence length="696" mass="78138">MAEDLVLERCDLELEANGRDHHTADLCRERLVVRRGQPFRLTLYFEGRNYEAGVDSLTFSVVTGPAPSKEAGTKARFPLSDAVEEGAWTASVVDQQDNALSLQLSTPAHAPIGLYRLSLEASTGYQGSSFVLGHFTLLFNTWCPEDAVYLDSDEERREYVLTQQGFIYQGSSKFIKSIPWNFGQFEDGILDICLMLLDINPKFLKDSGRDCSRRSSPVYVGRVVSGMVNCNDDQGVLMGRWDNNYKDGISPMFWIGSVDILRRWKNYGCQNVKYGQCWVFAAVACTVLRCLGIPTRVVTNYNSAHDQNSNLLIEYFRNEFGEIQGDKSEMIWNFHCWVESWMTRPDLQPGYEGWQALDPTPQEKSEGTYCCGPVPVRAIKEGDLSTKYDAPFVYAEVNADVVDWIRQDDGSIHKSINHSLVVGLKISTKSVGRDEREDITHTYKYPEGPERWSDFPRITYQRAKAGLEPRPAGAPALPFPAILPPLPGPPWECWSRGSWEKGLGSAQPFTSCDLEHVPFSLSGAWRCRRRDGGRDSTAMCALSPPPAEKSIPFRILYEKYCDCLTESNLIKVRGLLVEPAANSYLLAERDIYLENPEIKIRILGEPKQNRKLVAEVSLRNPLTVPLEGCIFTVEGAGLTEEQKTVEIPDPVEVGQEAKARVDLLPLLVGRHKLVVDFESDKLKAVKGYRNVIIGPP</sequence>
<evidence type="ECO:0000256" key="5">
    <source>
        <dbReference type="ARBA" id="ARBA00004286"/>
    </source>
</evidence>
<accession>A0A6P6CTJ7</accession>
<evidence type="ECO:0000256" key="12">
    <source>
        <dbReference type="ARBA" id="ARBA00022525"/>
    </source>
</evidence>
<evidence type="ECO:0000256" key="41">
    <source>
        <dbReference type="ARBA" id="ARBA00048230"/>
    </source>
</evidence>
<dbReference type="PROSITE" id="PS00547">
    <property type="entry name" value="TRANSGLUTAMINASES"/>
    <property type="match status" value="1"/>
</dbReference>
<dbReference type="EC" id="2.3.2.13" evidence="25"/>
<evidence type="ECO:0000256" key="13">
    <source>
        <dbReference type="ARBA" id="ARBA00022530"/>
    </source>
</evidence>
<dbReference type="EC" id="3.5.1.44" evidence="28"/>
<evidence type="ECO:0000256" key="38">
    <source>
        <dbReference type="ARBA" id="ARBA00046685"/>
    </source>
</evidence>
<dbReference type="FunFam" id="2.60.40.10:FF:000278">
    <property type="entry name" value="Protein-glutamine gamma-glutamyltransferase 2"/>
    <property type="match status" value="1"/>
</dbReference>
<name>A0A6P6CTJ7_PTEVA</name>
<dbReference type="GO" id="GO:0005886">
    <property type="term" value="C:plasma membrane"/>
    <property type="evidence" value="ECO:0007669"/>
    <property type="project" value="UniProtKB-SubCell"/>
</dbReference>
<dbReference type="Proteomes" id="UP000515202">
    <property type="component" value="Unplaced"/>
</dbReference>
<dbReference type="CTD" id="7052"/>
<comment type="catalytic activity">
    <reaction evidence="27">
        <text>L-glutaminyl-[protein] + L-lysyl-[protein] = [protein]-L-lysyl-N(6)-5-L-glutamyl-[protein] + NH4(+)</text>
        <dbReference type="Rhea" id="RHEA:54816"/>
        <dbReference type="Rhea" id="RHEA-COMP:9752"/>
        <dbReference type="Rhea" id="RHEA-COMP:10207"/>
        <dbReference type="Rhea" id="RHEA-COMP:14005"/>
        <dbReference type="ChEBI" id="CHEBI:28938"/>
        <dbReference type="ChEBI" id="CHEBI:29969"/>
        <dbReference type="ChEBI" id="CHEBI:30011"/>
        <dbReference type="ChEBI" id="CHEBI:138370"/>
        <dbReference type="EC" id="2.3.2.13"/>
    </reaction>
    <physiologicalReaction direction="left-to-right" evidence="27">
        <dbReference type="Rhea" id="RHEA:54817"/>
    </physiologicalReaction>
</comment>
<keyword evidence="45" id="KW-1185">Reference proteome</keyword>
<comment type="cofactor">
    <cofactor evidence="1">
        <name>Ca(2+)</name>
        <dbReference type="ChEBI" id="CHEBI:29108"/>
    </cofactor>
</comment>
<dbReference type="Gene3D" id="3.90.260.10">
    <property type="entry name" value="Transglutaminase-like"/>
    <property type="match status" value="1"/>
</dbReference>
<dbReference type="SMART" id="SM00460">
    <property type="entry name" value="TGc"/>
    <property type="match status" value="1"/>
</dbReference>
<keyword evidence="24" id="KW-0012">Acyltransferase</keyword>
<keyword evidence="10" id="KW-1003">Cell membrane</keyword>
<dbReference type="PANTHER" id="PTHR11590">
    <property type="entry name" value="PROTEIN-GLUTAMINE GAMMA-GLUTAMYLTRANSFERASE"/>
    <property type="match status" value="1"/>
</dbReference>
<dbReference type="GO" id="GO:0005525">
    <property type="term" value="F:GTP binding"/>
    <property type="evidence" value="ECO:0007669"/>
    <property type="project" value="UniProtKB-KW"/>
</dbReference>
<evidence type="ECO:0000256" key="42">
    <source>
        <dbReference type="ARBA" id="ARBA00048365"/>
    </source>
</evidence>
<dbReference type="GO" id="GO:0006508">
    <property type="term" value="P:proteolysis"/>
    <property type="evidence" value="ECO:0007669"/>
    <property type="project" value="UniProtKB-KW"/>
</dbReference>
<evidence type="ECO:0000256" key="9">
    <source>
        <dbReference type="ARBA" id="ARBA00022454"/>
    </source>
</evidence>
<keyword evidence="14" id="KW-0645">Protease</keyword>
<evidence type="ECO:0000256" key="27">
    <source>
        <dbReference type="ARBA" id="ARBA00036876"/>
    </source>
</evidence>
<evidence type="ECO:0000256" key="14">
    <source>
        <dbReference type="ARBA" id="ARBA00022670"/>
    </source>
</evidence>
<evidence type="ECO:0000256" key="1">
    <source>
        <dbReference type="ARBA" id="ARBA00001913"/>
    </source>
</evidence>
<dbReference type="KEGG" id="pvp:105296515"/>
<dbReference type="Pfam" id="PF01841">
    <property type="entry name" value="Transglut_core"/>
    <property type="match status" value="1"/>
</dbReference>
<dbReference type="FunFam" id="3.90.260.10:FF:000001">
    <property type="entry name" value="Protein-glutamine gamma-glutamyltransferase 2"/>
    <property type="match status" value="1"/>
</dbReference>
<evidence type="ECO:0000256" key="16">
    <source>
        <dbReference type="ARBA" id="ARBA00022723"/>
    </source>
</evidence>
<dbReference type="AlphaFoldDB" id="A0A6P6CTJ7"/>
<evidence type="ECO:0000259" key="44">
    <source>
        <dbReference type="SMART" id="SM00460"/>
    </source>
</evidence>
<evidence type="ECO:0000256" key="15">
    <source>
        <dbReference type="ARBA" id="ARBA00022679"/>
    </source>
</evidence>
<feature type="active site" evidence="43">
    <location>
        <position position="335"/>
    </location>
</feature>
<keyword evidence="9" id="KW-0158">Chromosome</keyword>
<feature type="active site" evidence="43">
    <location>
        <position position="358"/>
    </location>
</feature>
<comment type="catalytic activity">
    <reaction evidence="42">
        <text>L-glutaminyl-[protein] + dopamine = 5-dopaminyl-L-glutamyl-[protein] + NH4(+)</text>
        <dbReference type="Rhea" id="RHEA:66556"/>
        <dbReference type="Rhea" id="RHEA-COMP:10207"/>
        <dbReference type="Rhea" id="RHEA-COMP:17053"/>
        <dbReference type="ChEBI" id="CHEBI:28938"/>
        <dbReference type="ChEBI" id="CHEBI:30011"/>
        <dbReference type="ChEBI" id="CHEBI:59905"/>
        <dbReference type="ChEBI" id="CHEBI:167175"/>
    </reaction>
    <physiologicalReaction direction="left-to-right" evidence="42">
        <dbReference type="Rhea" id="RHEA:66557"/>
    </physiologicalReaction>
</comment>
<dbReference type="GO" id="GO:0005634">
    <property type="term" value="C:nucleus"/>
    <property type="evidence" value="ECO:0007669"/>
    <property type="project" value="UniProtKB-SubCell"/>
</dbReference>
<dbReference type="Gene3D" id="2.60.40.10">
    <property type="entry name" value="Immunoglobulins"/>
    <property type="match status" value="3"/>
</dbReference>
<keyword evidence="18" id="KW-0378">Hydrolase</keyword>
<evidence type="ECO:0000256" key="32">
    <source>
        <dbReference type="ARBA" id="ARBA00042099"/>
    </source>
</evidence>
<evidence type="ECO:0000256" key="22">
    <source>
        <dbReference type="ARBA" id="ARBA00023136"/>
    </source>
</evidence>
<evidence type="ECO:0000256" key="35">
    <source>
        <dbReference type="ARBA" id="ARBA00042912"/>
    </source>
</evidence>
<evidence type="ECO:0000256" key="28">
    <source>
        <dbReference type="ARBA" id="ARBA00039019"/>
    </source>
</evidence>
<dbReference type="InterPro" id="IPR038765">
    <property type="entry name" value="Papain-like_cys_pep_sf"/>
</dbReference>
<dbReference type="InterPro" id="IPR002931">
    <property type="entry name" value="Transglutaminase-like"/>
</dbReference>
<comment type="similarity">
    <text evidence="8">Belongs to the transglutaminase superfamily. Transglutaminase family.</text>
</comment>
<comment type="subcellular location">
    <subcellularLocation>
        <location evidence="4">Cell membrane</location>
    </subcellularLocation>
    <subcellularLocation>
        <location evidence="5">Chromosome</location>
    </subcellularLocation>
    <subcellularLocation>
        <location evidence="7">Cytoplasm</location>
        <location evidence="7">Cytosol</location>
    </subcellularLocation>
    <subcellularLocation>
        <location evidence="3">Mitochondrion</location>
    </subcellularLocation>
    <subcellularLocation>
        <location evidence="2">Nucleus</location>
    </subcellularLocation>
    <subcellularLocation>
        <location evidence="6">Secreted</location>
        <location evidence="6">Extracellular space</location>
        <location evidence="6">Extracellular matrix</location>
    </subcellularLocation>
</comment>
<evidence type="ECO:0000313" key="46">
    <source>
        <dbReference type="RefSeq" id="XP_023390220.1"/>
    </source>
</evidence>
<dbReference type="OrthoDB" id="437511at2759"/>
<dbReference type="InterPro" id="IPR023608">
    <property type="entry name" value="Transglutaminase_animal"/>
</dbReference>
<dbReference type="Pfam" id="PF00868">
    <property type="entry name" value="Transglut_N"/>
    <property type="match status" value="1"/>
</dbReference>
<comment type="catalytic activity">
    <reaction evidence="26">
        <text>L-glutaminyl-[protein] + serotonin = 5-serotonyl-L-glutamyl-[protein] + NH4(+)</text>
        <dbReference type="Rhea" id="RHEA:66552"/>
        <dbReference type="Rhea" id="RHEA-COMP:10207"/>
        <dbReference type="Rhea" id="RHEA-COMP:17052"/>
        <dbReference type="ChEBI" id="CHEBI:28938"/>
        <dbReference type="ChEBI" id="CHEBI:30011"/>
        <dbReference type="ChEBI" id="CHEBI:167174"/>
        <dbReference type="ChEBI" id="CHEBI:350546"/>
    </reaction>
    <physiologicalReaction direction="left-to-right" evidence="26">
        <dbReference type="Rhea" id="RHEA:66553"/>
    </physiologicalReaction>
</comment>
<evidence type="ECO:0000256" key="20">
    <source>
        <dbReference type="ARBA" id="ARBA00023128"/>
    </source>
</evidence>
<dbReference type="InterPro" id="IPR013808">
    <property type="entry name" value="Transglutaminase_AS"/>
</dbReference>
<evidence type="ECO:0000256" key="34">
    <source>
        <dbReference type="ARBA" id="ARBA00042239"/>
    </source>
</evidence>
<dbReference type="PANTHER" id="PTHR11590:SF6">
    <property type="entry name" value="PROTEIN-GLUTAMINE GAMMA-GLUTAMYLTRANSFERASE 2"/>
    <property type="match status" value="1"/>
</dbReference>
<evidence type="ECO:0000256" key="31">
    <source>
        <dbReference type="ARBA" id="ARBA00041677"/>
    </source>
</evidence>
<evidence type="ECO:0000256" key="8">
    <source>
        <dbReference type="ARBA" id="ARBA00005968"/>
    </source>
</evidence>
<keyword evidence="17" id="KW-0547">Nucleotide-binding</keyword>
<keyword evidence="20" id="KW-0496">Mitochondrion</keyword>
<feature type="domain" description="Transglutaminase-like" evidence="44">
    <location>
        <begin position="269"/>
        <end position="361"/>
    </location>
</feature>
<dbReference type="GO" id="GO:0005694">
    <property type="term" value="C:chromosome"/>
    <property type="evidence" value="ECO:0007669"/>
    <property type="project" value="UniProtKB-SubCell"/>
</dbReference>
<dbReference type="GO" id="GO:0050568">
    <property type="term" value="F:protein-glutamine glutaminase activity"/>
    <property type="evidence" value="ECO:0007669"/>
    <property type="project" value="UniProtKB-EC"/>
</dbReference>
<evidence type="ECO:0000256" key="30">
    <source>
        <dbReference type="ARBA" id="ARBA00041650"/>
    </source>
</evidence>
<protein>
    <recommendedName>
        <fullName evidence="29">Protein-glutamine gamma-glutamyltransferase 2</fullName>
        <ecNumber evidence="25">2.3.2.13</ecNumber>
        <ecNumber evidence="28">3.5.1.44</ecNumber>
    </recommendedName>
    <alternativeName>
        <fullName evidence="32">Isopeptidase TGM2</fullName>
    </alternativeName>
    <alternativeName>
        <fullName evidence="34">Protein-glutamine deamidase TGM2</fullName>
    </alternativeName>
    <alternativeName>
        <fullName evidence="33">Protein-glutamine dopaminyltransferase TGM2</fullName>
    </alternativeName>
    <alternativeName>
        <fullName evidence="36">Protein-glutamine histaminyltransferase TGM2</fullName>
    </alternativeName>
    <alternativeName>
        <fullName evidence="37">Protein-glutamine noradrenalinyltransferase TGM2</fullName>
    </alternativeName>
    <alternativeName>
        <fullName evidence="35">Protein-glutamine serotonyltransferase TGM2</fullName>
    </alternativeName>
    <alternativeName>
        <fullName evidence="31">Tissue transglutaminase</fullName>
    </alternativeName>
    <alternativeName>
        <fullName evidence="30">Transglutaminase-2</fullName>
    </alternativeName>
</protein>
<dbReference type="GO" id="GO:0046872">
    <property type="term" value="F:metal ion binding"/>
    <property type="evidence" value="ECO:0007669"/>
    <property type="project" value="UniProtKB-KW"/>
</dbReference>
<dbReference type="InterPro" id="IPR050779">
    <property type="entry name" value="Transglutaminase"/>
</dbReference>
<evidence type="ECO:0000256" key="33">
    <source>
        <dbReference type="ARBA" id="ARBA00042105"/>
    </source>
</evidence>
<evidence type="ECO:0000256" key="43">
    <source>
        <dbReference type="PIRSR" id="PIRSR000459-1"/>
    </source>
</evidence>
<keyword evidence="11" id="KW-0963">Cytoplasm</keyword>
<keyword evidence="16" id="KW-0479">Metal-binding</keyword>
<evidence type="ECO:0000256" key="2">
    <source>
        <dbReference type="ARBA" id="ARBA00004123"/>
    </source>
</evidence>
<evidence type="ECO:0000256" key="24">
    <source>
        <dbReference type="ARBA" id="ARBA00023315"/>
    </source>
</evidence>
<dbReference type="InterPro" id="IPR013783">
    <property type="entry name" value="Ig-like_fold"/>
</dbReference>
<evidence type="ECO:0000256" key="6">
    <source>
        <dbReference type="ARBA" id="ARBA00004498"/>
    </source>
</evidence>
<keyword evidence="22" id="KW-0472">Membrane</keyword>
<evidence type="ECO:0000256" key="36">
    <source>
        <dbReference type="ARBA" id="ARBA00043104"/>
    </source>
</evidence>
<dbReference type="RefSeq" id="XP_023390220.1">
    <property type="nucleotide sequence ID" value="XM_023534452.1"/>
</dbReference>
<proteinExistence type="inferred from homology"/>
<evidence type="ECO:0000256" key="11">
    <source>
        <dbReference type="ARBA" id="ARBA00022490"/>
    </source>
</evidence>
<evidence type="ECO:0000256" key="18">
    <source>
        <dbReference type="ARBA" id="ARBA00022801"/>
    </source>
</evidence>
<evidence type="ECO:0000256" key="23">
    <source>
        <dbReference type="ARBA" id="ARBA00023242"/>
    </source>
</evidence>
<dbReference type="Pfam" id="PF00927">
    <property type="entry name" value="Transglut_C"/>
    <property type="match status" value="1"/>
</dbReference>
<reference evidence="46" key="1">
    <citation type="submission" date="2025-08" db="UniProtKB">
        <authorList>
            <consortium name="RefSeq"/>
        </authorList>
    </citation>
    <scope>IDENTIFICATION</scope>
    <source>
        <tissue evidence="46">Kidney</tissue>
    </source>
</reference>
<dbReference type="PIRSF" id="PIRSF000459">
    <property type="entry name" value="TGM_EBP42"/>
    <property type="match status" value="1"/>
</dbReference>
<dbReference type="SUPFAM" id="SSF54001">
    <property type="entry name" value="Cysteine proteinases"/>
    <property type="match status" value="1"/>
</dbReference>
<comment type="subunit">
    <text evidence="38">Monomer. Interacts with phospholipase C; promoting alpha-1 adrenergic receptor signaling. Interacts with PLCD1.</text>
</comment>
<dbReference type="InterPro" id="IPR001102">
    <property type="entry name" value="Transglutaminase_N"/>
</dbReference>
<dbReference type="SUPFAM" id="SSF81296">
    <property type="entry name" value="E set domains"/>
    <property type="match status" value="1"/>
</dbReference>
<dbReference type="GO" id="GO:0008233">
    <property type="term" value="F:peptidase activity"/>
    <property type="evidence" value="ECO:0007669"/>
    <property type="project" value="UniProtKB-KW"/>
</dbReference>
<evidence type="ECO:0000256" key="40">
    <source>
        <dbReference type="ARBA" id="ARBA00047876"/>
    </source>
</evidence>
<dbReference type="GeneID" id="105296515"/>
<dbReference type="FunFam" id="2.60.40.10:FF:000090">
    <property type="entry name" value="Protein-glutamine gamma-glutamyltransferase 2"/>
    <property type="match status" value="1"/>
</dbReference>
<dbReference type="InterPro" id="IPR036238">
    <property type="entry name" value="Transglutaminase_C_sf"/>
</dbReference>
<dbReference type="InterPro" id="IPR008958">
    <property type="entry name" value="Transglutaminase_C"/>
</dbReference>
<gene>
    <name evidence="46" type="primary">TGM2</name>
</gene>
<comment type="catalytic activity">
    <reaction evidence="39">
        <text>L-glutaminyl-[protein] + H2O = L-glutamyl-[protein] + NH4(+)</text>
        <dbReference type="Rhea" id="RHEA:16441"/>
        <dbReference type="Rhea" id="RHEA-COMP:10207"/>
        <dbReference type="Rhea" id="RHEA-COMP:10208"/>
        <dbReference type="ChEBI" id="CHEBI:15377"/>
        <dbReference type="ChEBI" id="CHEBI:28938"/>
        <dbReference type="ChEBI" id="CHEBI:29973"/>
        <dbReference type="ChEBI" id="CHEBI:30011"/>
        <dbReference type="EC" id="3.5.1.44"/>
    </reaction>
    <physiologicalReaction direction="left-to-right" evidence="39">
        <dbReference type="Rhea" id="RHEA:16442"/>
    </physiologicalReaction>
</comment>
<dbReference type="InterPro" id="IPR036985">
    <property type="entry name" value="Transglutaminase-like_sf"/>
</dbReference>
<evidence type="ECO:0000313" key="45">
    <source>
        <dbReference type="Proteomes" id="UP000515202"/>
    </source>
</evidence>
<keyword evidence="23" id="KW-0539">Nucleus</keyword>
<dbReference type="InterPro" id="IPR014756">
    <property type="entry name" value="Ig_E-set"/>
</dbReference>
<comment type="catalytic activity">
    <reaction evidence="41">
        <text>L-glutaminyl-[protein] + (R)-noradrenaline = 5-(R)-noradrenalinyl-L-glutamyl-[protein] + NH4(+)</text>
        <dbReference type="Rhea" id="RHEA:66560"/>
        <dbReference type="Rhea" id="RHEA-COMP:10207"/>
        <dbReference type="Rhea" id="RHEA-COMP:17054"/>
        <dbReference type="ChEBI" id="CHEBI:28938"/>
        <dbReference type="ChEBI" id="CHEBI:30011"/>
        <dbReference type="ChEBI" id="CHEBI:72587"/>
        <dbReference type="ChEBI" id="CHEBI:167178"/>
    </reaction>
    <physiologicalReaction direction="left-to-right" evidence="41">
        <dbReference type="Rhea" id="RHEA:66561"/>
    </physiologicalReaction>
</comment>
<evidence type="ECO:0000256" key="19">
    <source>
        <dbReference type="ARBA" id="ARBA00022837"/>
    </source>
</evidence>
<evidence type="ECO:0000256" key="26">
    <source>
        <dbReference type="ARBA" id="ARBA00036377"/>
    </source>
</evidence>